<dbReference type="RefSeq" id="WP_179356434.1">
    <property type="nucleotide sequence ID" value="NZ_CP058627.1"/>
</dbReference>
<accession>A0A7H9BMA5</accession>
<dbReference type="AlphaFoldDB" id="A0A7H9BMA5"/>
<protein>
    <recommendedName>
        <fullName evidence="5">Lipoprotein</fullName>
    </recommendedName>
</protein>
<keyword evidence="4" id="KW-1185">Reference proteome</keyword>
<feature type="chain" id="PRO_5028940015" description="Lipoprotein" evidence="2">
    <location>
        <begin position="22"/>
        <end position="285"/>
    </location>
</feature>
<evidence type="ECO:0000313" key="3">
    <source>
        <dbReference type="EMBL" id="QLG89582.1"/>
    </source>
</evidence>
<feature type="compositionally biased region" description="Low complexity" evidence="1">
    <location>
        <begin position="220"/>
        <end position="241"/>
    </location>
</feature>
<reference evidence="3 4" key="1">
    <citation type="submission" date="2020-07" db="EMBL/GenBank/DDBJ databases">
        <title>Complete genome sequence of Chitinibacter sp. 2T18.</title>
        <authorList>
            <person name="Bae J.-W."/>
            <person name="Choi J.-W."/>
        </authorList>
    </citation>
    <scope>NUCLEOTIDE SEQUENCE [LARGE SCALE GENOMIC DNA]</scope>
    <source>
        <strain evidence="3 4">2T18</strain>
    </source>
</reference>
<dbReference type="Proteomes" id="UP000509597">
    <property type="component" value="Chromosome"/>
</dbReference>
<evidence type="ECO:0000313" key="4">
    <source>
        <dbReference type="Proteomes" id="UP000509597"/>
    </source>
</evidence>
<keyword evidence="2" id="KW-0732">Signal</keyword>
<proteinExistence type="predicted"/>
<organism evidence="3 4">
    <name type="scientific">Chitinibacter bivalviorum</name>
    <dbReference type="NCBI Taxonomy" id="2739434"/>
    <lineage>
        <taxon>Bacteria</taxon>
        <taxon>Pseudomonadati</taxon>
        <taxon>Pseudomonadota</taxon>
        <taxon>Betaproteobacteria</taxon>
        <taxon>Neisseriales</taxon>
        <taxon>Chitinibacteraceae</taxon>
        <taxon>Chitinibacter</taxon>
    </lineage>
</organism>
<feature type="region of interest" description="Disordered" evidence="1">
    <location>
        <begin position="176"/>
        <end position="285"/>
    </location>
</feature>
<evidence type="ECO:0000256" key="2">
    <source>
        <dbReference type="SAM" id="SignalP"/>
    </source>
</evidence>
<name>A0A7H9BMA5_9NEIS</name>
<feature type="signal peptide" evidence="2">
    <location>
        <begin position="1"/>
        <end position="21"/>
    </location>
</feature>
<gene>
    <name evidence="3" type="ORF">HQ393_15740</name>
</gene>
<sequence length="285" mass="30861">MRIKLKSIPVVVSLFILSACAIQQSGKNIRIQADSAAIFGTEVAKFNTADGGQGVIRKDLDNRYSMKIGNFQVVSLGSARKVKLIQQKIIGQRTVLLIEAEDTKCSYSYQLFAIAGSSVENWSIGNCSDKPLISGNDEEMIYSFPAGSSKNPRLIRYTYRDEQLFKAIIDLAPEVTPPVKVTPQPGGATPATKAKSSGQPNNQREPSVPTLTPAQTIKATPVSNVTVTTKSSSRPNVTLTPPTTPPNPTGTYGNKNAPVPTRKPIVFSESEEKPVRRIDLTKDSK</sequence>
<feature type="compositionally biased region" description="Basic and acidic residues" evidence="1">
    <location>
        <begin position="270"/>
        <end position="285"/>
    </location>
</feature>
<evidence type="ECO:0008006" key="5">
    <source>
        <dbReference type="Google" id="ProtNLM"/>
    </source>
</evidence>
<dbReference type="EMBL" id="CP058627">
    <property type="protein sequence ID" value="QLG89582.1"/>
    <property type="molecule type" value="Genomic_DNA"/>
</dbReference>
<dbReference type="KEGG" id="chiz:HQ393_15740"/>
<feature type="compositionally biased region" description="Polar residues" evidence="1">
    <location>
        <begin position="194"/>
        <end position="218"/>
    </location>
</feature>
<evidence type="ECO:0000256" key="1">
    <source>
        <dbReference type="SAM" id="MobiDB-lite"/>
    </source>
</evidence>
<dbReference type="PROSITE" id="PS51257">
    <property type="entry name" value="PROKAR_LIPOPROTEIN"/>
    <property type="match status" value="1"/>
</dbReference>